<dbReference type="InterPro" id="IPR038299">
    <property type="entry name" value="DAO_C_sf"/>
</dbReference>
<dbReference type="SUPFAM" id="SSF51905">
    <property type="entry name" value="FAD/NAD(P)-binding domain"/>
    <property type="match status" value="1"/>
</dbReference>
<feature type="region of interest" description="Disordered" evidence="7">
    <location>
        <begin position="451"/>
        <end position="506"/>
    </location>
</feature>
<sequence length="697" mass="74990">MAVLGGGIVLAIAALKLESIRRDRFGRADSTPPPALEELPSRSRQLSAIRSGSSSDPFDLIVLGSGATACGVALEAALRGLRVVLACPADFASGSAAAPGLLRGGLRNIESAFFERRVPTQLPDAVRSVRERALISANASYLLSPAPAYLACTKFWEVPLYFVGIKAYSALEWAASVRRPFTSAHWVPLAQLASQYPMLKMDRGKDQANIKGAIAFHEMVLDEARFVLALAMSAASYGALVANHLEPVLFLKSEPESVPESEESGPQRIVGVRVRDALSGEEFDLKAHSVINAGDALCDQIRAMDDPDSPKMSRVDLETNIALPRSLFSPDTSPSCLFFPGSSEPANTYMITNGEFTWLGAGDAELKLKKRDIQVAGSDLRNYISQLESVAPQSEAETALEVARDLTGAFIRPVDLRAGWSHLRAIPRDPVSVETDKKDREKSAAEARAVADTLAAAQSDEAAASETVKDDAATKAGSEPPAATPESRPPPKKKQKRKEHRVAFATEQSSSGLTSVVASRLVWYRQAANAALVQAISFSPKGARQIESGGEELSAHCELFGSHNWNASYFVFLMQTYSTACADVATARHLARTYGDQAWRPAAIAEHSKDKALAARLIPGSSHPMLEAEVIYCARHEMCSTVLDFLLHRSPLARVDMSAAVAAAPRVAQLLGSELGWTTQRIVDETRTAQSFFSPPP</sequence>
<organism evidence="10 11">
    <name type="scientific">Porphyridium purpureum</name>
    <name type="common">Red alga</name>
    <name type="synonym">Porphyridium cruentum</name>
    <dbReference type="NCBI Taxonomy" id="35688"/>
    <lineage>
        <taxon>Eukaryota</taxon>
        <taxon>Rhodophyta</taxon>
        <taxon>Bangiophyceae</taxon>
        <taxon>Porphyridiales</taxon>
        <taxon>Porphyridiaceae</taxon>
        <taxon>Porphyridium</taxon>
    </lineage>
</organism>
<evidence type="ECO:0000256" key="1">
    <source>
        <dbReference type="ARBA" id="ARBA00001974"/>
    </source>
</evidence>
<evidence type="ECO:0000256" key="6">
    <source>
        <dbReference type="ARBA" id="ARBA00023002"/>
    </source>
</evidence>
<reference evidence="11" key="1">
    <citation type="journal article" date="2019" name="Nat. Commun.">
        <title>Expansion of phycobilisome linker gene families in mesophilic red algae.</title>
        <authorList>
            <person name="Lee J."/>
            <person name="Kim D."/>
            <person name="Bhattacharya D."/>
            <person name="Yoon H.S."/>
        </authorList>
    </citation>
    <scope>NUCLEOTIDE SEQUENCE [LARGE SCALE GENOMIC DNA]</scope>
    <source>
        <strain evidence="11">CCMP 1328</strain>
    </source>
</reference>
<dbReference type="InterPro" id="IPR031656">
    <property type="entry name" value="DAO_C"/>
</dbReference>
<dbReference type="InterPro" id="IPR036188">
    <property type="entry name" value="FAD/NAD-bd_sf"/>
</dbReference>
<dbReference type="AlphaFoldDB" id="A0A5J4Z1D3"/>
<evidence type="ECO:0000256" key="7">
    <source>
        <dbReference type="SAM" id="MobiDB-lite"/>
    </source>
</evidence>
<evidence type="ECO:0000256" key="5">
    <source>
        <dbReference type="ARBA" id="ARBA00022827"/>
    </source>
</evidence>
<dbReference type="Gene3D" id="3.50.50.60">
    <property type="entry name" value="FAD/NAD(P)-binding domain"/>
    <property type="match status" value="1"/>
</dbReference>
<dbReference type="EMBL" id="VRMN01000002">
    <property type="protein sequence ID" value="KAA8496962.1"/>
    <property type="molecule type" value="Genomic_DNA"/>
</dbReference>
<dbReference type="Proteomes" id="UP000324585">
    <property type="component" value="Unassembled WGS sequence"/>
</dbReference>
<evidence type="ECO:0000259" key="8">
    <source>
        <dbReference type="Pfam" id="PF01266"/>
    </source>
</evidence>
<keyword evidence="5" id="KW-0274">FAD</keyword>
<dbReference type="Pfam" id="PF01266">
    <property type="entry name" value="DAO"/>
    <property type="match status" value="1"/>
</dbReference>
<evidence type="ECO:0000256" key="4">
    <source>
        <dbReference type="ARBA" id="ARBA00022630"/>
    </source>
</evidence>
<dbReference type="GO" id="GO:0006072">
    <property type="term" value="P:glycerol-3-phosphate metabolic process"/>
    <property type="evidence" value="ECO:0007669"/>
    <property type="project" value="InterPro"/>
</dbReference>
<dbReference type="PANTHER" id="PTHR11985:SF15">
    <property type="entry name" value="GLYCEROL-3-PHOSPHATE DEHYDROGENASE, MITOCHONDRIAL"/>
    <property type="match status" value="1"/>
</dbReference>
<evidence type="ECO:0000256" key="3">
    <source>
        <dbReference type="ARBA" id="ARBA00013029"/>
    </source>
</evidence>
<feature type="compositionally biased region" description="Basic residues" evidence="7">
    <location>
        <begin position="490"/>
        <end position="500"/>
    </location>
</feature>
<name>A0A5J4Z1D3_PORPP</name>
<accession>A0A5J4Z1D3</accession>
<keyword evidence="4" id="KW-0285">Flavoprotein</keyword>
<dbReference type="InterPro" id="IPR006076">
    <property type="entry name" value="FAD-dep_OxRdtase"/>
</dbReference>
<feature type="domain" description="Alpha-glycerophosphate oxidase C-terminal" evidence="9">
    <location>
        <begin position="555"/>
        <end position="681"/>
    </location>
</feature>
<keyword evidence="6" id="KW-0560">Oxidoreductase</keyword>
<dbReference type="OrthoDB" id="264015at2759"/>
<feature type="compositionally biased region" description="Low complexity" evidence="7">
    <location>
        <begin position="451"/>
        <end position="466"/>
    </location>
</feature>
<protein>
    <recommendedName>
        <fullName evidence="3">glycerol-3-phosphate dehydrogenase</fullName>
        <ecNumber evidence="3">1.1.5.3</ecNumber>
    </recommendedName>
</protein>
<dbReference type="Gene3D" id="3.30.9.10">
    <property type="entry name" value="D-Amino Acid Oxidase, subunit A, domain 2"/>
    <property type="match status" value="1"/>
</dbReference>
<evidence type="ECO:0000313" key="10">
    <source>
        <dbReference type="EMBL" id="KAA8496962.1"/>
    </source>
</evidence>
<dbReference type="GO" id="GO:0004368">
    <property type="term" value="F:glycerol-3-phosphate dehydrogenase (quinone) activity"/>
    <property type="evidence" value="ECO:0007669"/>
    <property type="project" value="UniProtKB-EC"/>
</dbReference>
<dbReference type="GO" id="GO:0005739">
    <property type="term" value="C:mitochondrion"/>
    <property type="evidence" value="ECO:0007669"/>
    <property type="project" value="TreeGrafter"/>
</dbReference>
<feature type="domain" description="FAD dependent oxidoreductase" evidence="8">
    <location>
        <begin position="59"/>
        <end position="429"/>
    </location>
</feature>
<dbReference type="Pfam" id="PF16901">
    <property type="entry name" value="DAO_C"/>
    <property type="match status" value="1"/>
</dbReference>
<dbReference type="Gene3D" id="1.10.8.870">
    <property type="entry name" value="Alpha-glycerophosphate oxidase, cap domain"/>
    <property type="match status" value="1"/>
</dbReference>
<evidence type="ECO:0000256" key="2">
    <source>
        <dbReference type="ARBA" id="ARBA00007330"/>
    </source>
</evidence>
<comment type="cofactor">
    <cofactor evidence="1">
        <name>FAD</name>
        <dbReference type="ChEBI" id="CHEBI:57692"/>
    </cofactor>
</comment>
<dbReference type="InterPro" id="IPR000447">
    <property type="entry name" value="G3P_DH_FAD-dep"/>
</dbReference>
<comment type="caution">
    <text evidence="10">The sequence shown here is derived from an EMBL/GenBank/DDBJ whole genome shotgun (WGS) entry which is preliminary data.</text>
</comment>
<gene>
    <name evidence="10" type="ORF">FVE85_0691</name>
</gene>
<dbReference type="PANTHER" id="PTHR11985">
    <property type="entry name" value="GLYCEROL-3-PHOSPHATE DEHYDROGENASE"/>
    <property type="match status" value="1"/>
</dbReference>
<dbReference type="EC" id="1.1.5.3" evidence="3"/>
<evidence type="ECO:0000259" key="9">
    <source>
        <dbReference type="Pfam" id="PF16901"/>
    </source>
</evidence>
<comment type="similarity">
    <text evidence="2">Belongs to the FAD-dependent glycerol-3-phosphate dehydrogenase family.</text>
</comment>
<keyword evidence="11" id="KW-1185">Reference proteome</keyword>
<proteinExistence type="inferred from homology"/>
<evidence type="ECO:0000313" key="11">
    <source>
        <dbReference type="Proteomes" id="UP000324585"/>
    </source>
</evidence>
<dbReference type="OMA" id="VQYWDAQ"/>